<dbReference type="PROSITE" id="PS50600">
    <property type="entry name" value="ULP_PROTEASE"/>
    <property type="match status" value="1"/>
</dbReference>
<accession>A0A167NHK8</accession>
<name>A0A167NHK8_PHYB8</name>
<dbReference type="Pfam" id="PF02902">
    <property type="entry name" value="Peptidase_C48"/>
    <property type="match status" value="1"/>
</dbReference>
<dbReference type="EMBL" id="KV440976">
    <property type="protein sequence ID" value="OAD75918.1"/>
    <property type="molecule type" value="Genomic_DNA"/>
</dbReference>
<dbReference type="GeneID" id="28994655"/>
<dbReference type="GO" id="GO:0016926">
    <property type="term" value="P:protein desumoylation"/>
    <property type="evidence" value="ECO:0007669"/>
    <property type="project" value="TreeGrafter"/>
</dbReference>
<evidence type="ECO:0000313" key="8">
    <source>
        <dbReference type="Proteomes" id="UP000077315"/>
    </source>
</evidence>
<evidence type="ECO:0000259" key="6">
    <source>
        <dbReference type="PROSITE" id="PS50600"/>
    </source>
</evidence>
<keyword evidence="8" id="KW-1185">Reference proteome</keyword>
<dbReference type="PANTHER" id="PTHR46896">
    <property type="entry name" value="SENTRIN-SPECIFIC PROTEASE"/>
    <property type="match status" value="1"/>
</dbReference>
<feature type="domain" description="Ubiquitin-like protease family profile" evidence="6">
    <location>
        <begin position="1"/>
        <end position="151"/>
    </location>
</feature>
<dbReference type="VEuPathDB" id="FungiDB:PHYBLDRAFT_158172"/>
<evidence type="ECO:0000256" key="1">
    <source>
        <dbReference type="ARBA" id="ARBA00005234"/>
    </source>
</evidence>
<keyword evidence="4" id="KW-0833">Ubl conjugation pathway</keyword>
<dbReference type="GO" id="GO:0005634">
    <property type="term" value="C:nucleus"/>
    <property type="evidence" value="ECO:0007669"/>
    <property type="project" value="TreeGrafter"/>
</dbReference>
<dbReference type="PANTHER" id="PTHR46896:SF3">
    <property type="entry name" value="FI06413P-RELATED"/>
    <property type="match status" value="1"/>
</dbReference>
<proteinExistence type="inferred from homology"/>
<evidence type="ECO:0000256" key="2">
    <source>
        <dbReference type="ARBA" id="ARBA00022553"/>
    </source>
</evidence>
<dbReference type="InterPro" id="IPR003653">
    <property type="entry name" value="Peptidase_C48_C"/>
</dbReference>
<sequence length="193" mass="22527">MAAKVAGSTIKDDVHIFNCFFYSDLMEKVKNNDLHSLKKWGSKIDIFKKKYLVIPVNESYHWFLMIVFNVDQCIARSECDRVPHIYMLDSMGGKRSHCQKSLAKYIAHEAQSKHGVPESDFLAPRRSSPKVPMQNNGSDCGLYLIHFVEIFLKDPQRCQNLLDAKYCDNEGWETKRIRMKRKELKRIIKNLQV</sequence>
<dbReference type="GO" id="GO:0070139">
    <property type="term" value="F:SUMO-specific endopeptidase activity"/>
    <property type="evidence" value="ECO:0007669"/>
    <property type="project" value="TreeGrafter"/>
</dbReference>
<keyword evidence="5" id="KW-0378">Hydrolase</keyword>
<reference evidence="8" key="1">
    <citation type="submission" date="2015-06" db="EMBL/GenBank/DDBJ databases">
        <title>Expansion of signal transduction pathways in fungi by whole-genome duplication.</title>
        <authorList>
            <consortium name="DOE Joint Genome Institute"/>
            <person name="Corrochano L.M."/>
            <person name="Kuo A."/>
            <person name="Marcet-Houben M."/>
            <person name="Polaino S."/>
            <person name="Salamov A."/>
            <person name="Villalobos J.M."/>
            <person name="Alvarez M.I."/>
            <person name="Avalos J."/>
            <person name="Benito E.P."/>
            <person name="Benoit I."/>
            <person name="Burger G."/>
            <person name="Camino L.P."/>
            <person name="Canovas D."/>
            <person name="Cerda-Olmedo E."/>
            <person name="Cheng J.-F."/>
            <person name="Dominguez A."/>
            <person name="Elias M."/>
            <person name="Eslava A.P."/>
            <person name="Glaser F."/>
            <person name="Grimwood J."/>
            <person name="Gutierrez G."/>
            <person name="Heitman J."/>
            <person name="Henrissat B."/>
            <person name="Iturriaga E.A."/>
            <person name="Lang B.F."/>
            <person name="Lavin J.L."/>
            <person name="Lee S."/>
            <person name="Li W."/>
            <person name="Lindquist E."/>
            <person name="Lopez-Garcia S."/>
            <person name="Luque E.M."/>
            <person name="Marcos A.T."/>
            <person name="Martin J."/>
            <person name="McCluskey K."/>
            <person name="Medina H.R."/>
            <person name="Miralles-Duran A."/>
            <person name="Miyazaki A."/>
            <person name="Munoz-Torres E."/>
            <person name="Oguiza J.A."/>
            <person name="Ohm R."/>
            <person name="Olmedo M."/>
            <person name="Orejas M."/>
            <person name="Ortiz-Castellanos L."/>
            <person name="Pisabarro A.G."/>
            <person name="Rodriguez-Romero J."/>
            <person name="Ruiz-Herrera J."/>
            <person name="Ruiz-Vazquez R."/>
            <person name="Sanz C."/>
            <person name="Schackwitz W."/>
            <person name="Schmutz J."/>
            <person name="Shahriari M."/>
            <person name="Shelest E."/>
            <person name="Silva-Franco F."/>
            <person name="Soanes D."/>
            <person name="Syed K."/>
            <person name="Tagua V.G."/>
            <person name="Talbot N.J."/>
            <person name="Thon M."/>
            <person name="De vries R.P."/>
            <person name="Wiebenga A."/>
            <person name="Yadav J.S."/>
            <person name="Braun E.L."/>
            <person name="Baker S."/>
            <person name="Garre V."/>
            <person name="Horwitz B."/>
            <person name="Torres-Martinez S."/>
            <person name="Idnurm A."/>
            <person name="Herrera-Estrella A."/>
            <person name="Gabaldon T."/>
            <person name="Grigoriev I.V."/>
        </authorList>
    </citation>
    <scope>NUCLEOTIDE SEQUENCE [LARGE SCALE GENOMIC DNA]</scope>
    <source>
        <strain evidence="8">NRRL 1555(-)</strain>
    </source>
</reference>
<evidence type="ECO:0000256" key="3">
    <source>
        <dbReference type="ARBA" id="ARBA00022670"/>
    </source>
</evidence>
<gene>
    <name evidence="7" type="ORF">PHYBLDRAFT_158172</name>
</gene>
<dbReference type="OrthoDB" id="442460at2759"/>
<evidence type="ECO:0000256" key="4">
    <source>
        <dbReference type="ARBA" id="ARBA00022786"/>
    </source>
</evidence>
<dbReference type="InterPro" id="IPR038765">
    <property type="entry name" value="Papain-like_cys_pep_sf"/>
</dbReference>
<dbReference type="Gene3D" id="3.30.310.130">
    <property type="entry name" value="Ubiquitin-related"/>
    <property type="match status" value="1"/>
</dbReference>
<dbReference type="RefSeq" id="XP_018293958.1">
    <property type="nucleotide sequence ID" value="XM_018433749.1"/>
</dbReference>
<dbReference type="GO" id="GO:0005737">
    <property type="term" value="C:cytoplasm"/>
    <property type="evidence" value="ECO:0007669"/>
    <property type="project" value="TreeGrafter"/>
</dbReference>
<dbReference type="InParanoid" id="A0A167NHK8"/>
<dbReference type="GO" id="GO:0006508">
    <property type="term" value="P:proteolysis"/>
    <property type="evidence" value="ECO:0007669"/>
    <property type="project" value="UniProtKB-KW"/>
</dbReference>
<evidence type="ECO:0000313" key="7">
    <source>
        <dbReference type="EMBL" id="OAD75918.1"/>
    </source>
</evidence>
<dbReference type="STRING" id="763407.A0A167NHK8"/>
<dbReference type="Gene3D" id="1.10.418.20">
    <property type="match status" value="1"/>
</dbReference>
<keyword evidence="3" id="KW-0645">Protease</keyword>
<keyword evidence="2" id="KW-0597">Phosphoprotein</keyword>
<dbReference type="InterPro" id="IPR051947">
    <property type="entry name" value="Sentrin-specific_protease"/>
</dbReference>
<dbReference type="Proteomes" id="UP000077315">
    <property type="component" value="Unassembled WGS sequence"/>
</dbReference>
<organism evidence="7 8">
    <name type="scientific">Phycomyces blakesleeanus (strain ATCC 8743b / DSM 1359 / FGSC 10004 / NBRC 33097 / NRRL 1555)</name>
    <dbReference type="NCBI Taxonomy" id="763407"/>
    <lineage>
        <taxon>Eukaryota</taxon>
        <taxon>Fungi</taxon>
        <taxon>Fungi incertae sedis</taxon>
        <taxon>Mucoromycota</taxon>
        <taxon>Mucoromycotina</taxon>
        <taxon>Mucoromycetes</taxon>
        <taxon>Mucorales</taxon>
        <taxon>Phycomycetaceae</taxon>
        <taxon>Phycomyces</taxon>
    </lineage>
</organism>
<dbReference type="AlphaFoldDB" id="A0A167NHK8"/>
<protein>
    <recommendedName>
        <fullName evidence="6">Ubiquitin-like protease family profile domain-containing protein</fullName>
    </recommendedName>
</protein>
<dbReference type="SUPFAM" id="SSF54001">
    <property type="entry name" value="Cysteine proteinases"/>
    <property type="match status" value="1"/>
</dbReference>
<evidence type="ECO:0000256" key="5">
    <source>
        <dbReference type="ARBA" id="ARBA00022801"/>
    </source>
</evidence>
<comment type="similarity">
    <text evidence="1">Belongs to the peptidase C48 family.</text>
</comment>